<feature type="compositionally biased region" description="Acidic residues" evidence="8">
    <location>
        <begin position="73"/>
        <end position="98"/>
    </location>
</feature>
<dbReference type="InterPro" id="IPR036735">
    <property type="entry name" value="NGN_dom_sf"/>
</dbReference>
<dbReference type="InterPro" id="IPR001062">
    <property type="entry name" value="Transcrpt_antiterm_NusG"/>
</dbReference>
<gene>
    <name evidence="5" type="primary">nusG</name>
    <name evidence="11" type="ORF">Pla111_17130</name>
</gene>
<dbReference type="GO" id="GO:0006353">
    <property type="term" value="P:DNA-templated transcription termination"/>
    <property type="evidence" value="ECO:0007669"/>
    <property type="project" value="UniProtKB-UniRule"/>
</dbReference>
<evidence type="ECO:0000256" key="3">
    <source>
        <dbReference type="ARBA" id="ARBA00023015"/>
    </source>
</evidence>
<dbReference type="InterPro" id="IPR006645">
    <property type="entry name" value="NGN-like_dom"/>
</dbReference>
<dbReference type="SUPFAM" id="SSF50104">
    <property type="entry name" value="Translation proteins SH3-like domain"/>
    <property type="match status" value="1"/>
</dbReference>
<evidence type="ECO:0000256" key="2">
    <source>
        <dbReference type="ARBA" id="ARBA00022814"/>
    </source>
</evidence>
<organism evidence="11 12">
    <name type="scientific">Botrimarina hoheduenensis</name>
    <dbReference type="NCBI Taxonomy" id="2528000"/>
    <lineage>
        <taxon>Bacteria</taxon>
        <taxon>Pseudomonadati</taxon>
        <taxon>Planctomycetota</taxon>
        <taxon>Planctomycetia</taxon>
        <taxon>Pirellulales</taxon>
        <taxon>Lacipirellulaceae</taxon>
        <taxon>Botrimarina</taxon>
    </lineage>
</organism>
<dbReference type="PANTHER" id="PTHR30265:SF2">
    <property type="entry name" value="TRANSCRIPTION TERMINATION_ANTITERMINATION PROTEIN NUSG"/>
    <property type="match status" value="1"/>
</dbReference>
<dbReference type="EMBL" id="SJPH01000003">
    <property type="protein sequence ID" value="TWT46617.1"/>
    <property type="molecule type" value="Genomic_DNA"/>
</dbReference>
<name>A0A5C5W841_9BACT</name>
<dbReference type="HAMAP" id="MF_00948">
    <property type="entry name" value="NusG"/>
    <property type="match status" value="1"/>
</dbReference>
<dbReference type="Pfam" id="PF02357">
    <property type="entry name" value="NusG"/>
    <property type="match status" value="1"/>
</dbReference>
<keyword evidence="12" id="KW-1185">Reference proteome</keyword>
<protein>
    <recommendedName>
        <fullName evidence="5 6">Transcription termination/antitermination protein NusG</fullName>
    </recommendedName>
</protein>
<keyword evidence="3 5" id="KW-0805">Transcription regulation</keyword>
<dbReference type="InterPro" id="IPR014722">
    <property type="entry name" value="Rib_uL2_dom2"/>
</dbReference>
<dbReference type="SUPFAM" id="SSF82679">
    <property type="entry name" value="N-utilization substance G protein NusG, N-terminal domain"/>
    <property type="match status" value="1"/>
</dbReference>
<feature type="compositionally biased region" description="Polar residues" evidence="8">
    <location>
        <begin position="25"/>
        <end position="38"/>
    </location>
</feature>
<dbReference type="SMART" id="SM00738">
    <property type="entry name" value="NGN"/>
    <property type="match status" value="1"/>
</dbReference>
<evidence type="ECO:0000313" key="12">
    <source>
        <dbReference type="Proteomes" id="UP000318995"/>
    </source>
</evidence>
<dbReference type="GO" id="GO:0032784">
    <property type="term" value="P:regulation of DNA-templated transcription elongation"/>
    <property type="evidence" value="ECO:0007669"/>
    <property type="project" value="InterPro"/>
</dbReference>
<evidence type="ECO:0000256" key="5">
    <source>
        <dbReference type="HAMAP-Rule" id="MF_00948"/>
    </source>
</evidence>
<feature type="compositionally biased region" description="Basic and acidic residues" evidence="8">
    <location>
        <begin position="59"/>
        <end position="71"/>
    </location>
</feature>
<comment type="caution">
    <text evidence="11">The sequence shown here is derived from an EMBL/GenBank/DDBJ whole genome shotgun (WGS) entry which is preliminary data.</text>
</comment>
<dbReference type="InterPro" id="IPR047050">
    <property type="entry name" value="NGN"/>
</dbReference>
<comment type="similarity">
    <text evidence="5 7">Belongs to the NusG family.</text>
</comment>
<evidence type="ECO:0000313" key="11">
    <source>
        <dbReference type="EMBL" id="TWT46617.1"/>
    </source>
</evidence>
<feature type="region of interest" description="Disordered" evidence="8">
    <location>
        <begin position="1"/>
        <end position="102"/>
    </location>
</feature>
<dbReference type="InterPro" id="IPR043425">
    <property type="entry name" value="NusG-like"/>
</dbReference>
<evidence type="ECO:0000259" key="9">
    <source>
        <dbReference type="SMART" id="SM00738"/>
    </source>
</evidence>
<dbReference type="PRINTS" id="PR00338">
    <property type="entry name" value="NUSGTNSCPFCT"/>
</dbReference>
<evidence type="ECO:0000256" key="1">
    <source>
        <dbReference type="ARBA" id="ARBA00022472"/>
    </source>
</evidence>
<keyword evidence="2 5" id="KW-0889">Transcription antitermination</keyword>
<evidence type="ECO:0000256" key="6">
    <source>
        <dbReference type="NCBIfam" id="TIGR00922"/>
    </source>
</evidence>
<dbReference type="GO" id="GO:0006354">
    <property type="term" value="P:DNA-templated transcription elongation"/>
    <property type="evidence" value="ECO:0007669"/>
    <property type="project" value="UniProtKB-UniRule"/>
</dbReference>
<evidence type="ECO:0000256" key="4">
    <source>
        <dbReference type="ARBA" id="ARBA00023163"/>
    </source>
</evidence>
<comment type="function">
    <text evidence="5 7">Participates in transcription elongation, termination and antitermination.</text>
</comment>
<dbReference type="SMART" id="SM00739">
    <property type="entry name" value="KOW"/>
    <property type="match status" value="1"/>
</dbReference>
<feature type="domain" description="NusG-like N-terminal" evidence="9">
    <location>
        <begin position="122"/>
        <end position="230"/>
    </location>
</feature>
<dbReference type="NCBIfam" id="TIGR00922">
    <property type="entry name" value="nusG"/>
    <property type="match status" value="1"/>
</dbReference>
<dbReference type="InterPro" id="IPR005824">
    <property type="entry name" value="KOW"/>
</dbReference>
<dbReference type="PANTHER" id="PTHR30265">
    <property type="entry name" value="RHO-INTERACTING TRANSCRIPTION TERMINATION FACTOR NUSG"/>
    <property type="match status" value="1"/>
</dbReference>
<dbReference type="GO" id="GO:0005829">
    <property type="term" value="C:cytosol"/>
    <property type="evidence" value="ECO:0007669"/>
    <property type="project" value="TreeGrafter"/>
</dbReference>
<dbReference type="AlphaFoldDB" id="A0A5C5W841"/>
<proteinExistence type="inferred from homology"/>
<dbReference type="GO" id="GO:0031564">
    <property type="term" value="P:transcription antitermination"/>
    <property type="evidence" value="ECO:0007669"/>
    <property type="project" value="UniProtKB-UniRule"/>
</dbReference>
<evidence type="ECO:0000256" key="7">
    <source>
        <dbReference type="RuleBase" id="RU000538"/>
    </source>
</evidence>
<dbReference type="Proteomes" id="UP000318995">
    <property type="component" value="Unassembled WGS sequence"/>
</dbReference>
<dbReference type="PROSITE" id="PS01014">
    <property type="entry name" value="NUSG"/>
    <property type="match status" value="1"/>
</dbReference>
<evidence type="ECO:0000259" key="10">
    <source>
        <dbReference type="SMART" id="SM00739"/>
    </source>
</evidence>
<dbReference type="CDD" id="cd09891">
    <property type="entry name" value="NGN_Bact_1"/>
    <property type="match status" value="1"/>
</dbReference>
<keyword evidence="1 5" id="KW-0806">Transcription termination</keyword>
<dbReference type="InterPro" id="IPR015869">
    <property type="entry name" value="Transcrpt_antiterm_NusG_bac_CS"/>
</dbReference>
<dbReference type="InterPro" id="IPR008991">
    <property type="entry name" value="Translation_prot_SH3-like_sf"/>
</dbReference>
<dbReference type="CDD" id="cd06091">
    <property type="entry name" value="KOW_NusG"/>
    <property type="match status" value="1"/>
</dbReference>
<dbReference type="Gene3D" id="2.30.30.30">
    <property type="match status" value="1"/>
</dbReference>
<keyword evidence="4 5" id="KW-0804">Transcription</keyword>
<evidence type="ECO:0000256" key="8">
    <source>
        <dbReference type="SAM" id="MobiDB-lite"/>
    </source>
</evidence>
<sequence>MSPNRDSLFLSRSRAISLNEEVEQSDSQVEASATSDEQSAAPVASDATVESRAGVSKPIAHEPGADGHAADDSQVDESQADELAEAEGDDGEDDDAGADEPAAVAPIGPIEDLSDEAEEEVDLQWYILKVQSNRERTSSEALRRKVAIEGLERFFGEIVVPTEKVTEFKNGKKKIVERKIWPGYIAAQMHFNEATWFAIRETSGIGDFTGASGKPMPMQPHEVAMILPKEEGEQSEDDTPKLNIKFAEGDKVKVKDGNFENFEGDVDSIDQQSGKITVMISIFGRSTPVELEYWQVETL</sequence>
<accession>A0A5C5W841</accession>
<reference evidence="11 12" key="1">
    <citation type="submission" date="2019-02" db="EMBL/GenBank/DDBJ databases">
        <title>Deep-cultivation of Planctomycetes and their phenomic and genomic characterization uncovers novel biology.</title>
        <authorList>
            <person name="Wiegand S."/>
            <person name="Jogler M."/>
            <person name="Boedeker C."/>
            <person name="Pinto D."/>
            <person name="Vollmers J."/>
            <person name="Rivas-Marin E."/>
            <person name="Kohn T."/>
            <person name="Peeters S.H."/>
            <person name="Heuer A."/>
            <person name="Rast P."/>
            <person name="Oberbeckmann S."/>
            <person name="Bunk B."/>
            <person name="Jeske O."/>
            <person name="Meyerdierks A."/>
            <person name="Storesund J.E."/>
            <person name="Kallscheuer N."/>
            <person name="Luecker S."/>
            <person name="Lage O.M."/>
            <person name="Pohl T."/>
            <person name="Merkel B.J."/>
            <person name="Hornburger P."/>
            <person name="Mueller R.-W."/>
            <person name="Bruemmer F."/>
            <person name="Labrenz M."/>
            <person name="Spormann A.M."/>
            <person name="Op Den Camp H."/>
            <person name="Overmann J."/>
            <person name="Amann R."/>
            <person name="Jetten M.S.M."/>
            <person name="Mascher T."/>
            <person name="Medema M.H."/>
            <person name="Devos D.P."/>
            <person name="Kaster A.-K."/>
            <person name="Ovreas L."/>
            <person name="Rohde M."/>
            <person name="Galperin M.Y."/>
            <person name="Jogler C."/>
        </authorList>
    </citation>
    <scope>NUCLEOTIDE SEQUENCE [LARGE SCALE GENOMIC DNA]</scope>
    <source>
        <strain evidence="11 12">Pla111</strain>
    </source>
</reference>
<feature type="domain" description="KOW" evidence="10">
    <location>
        <begin position="245"/>
        <end position="272"/>
    </location>
</feature>
<dbReference type="Gene3D" id="3.30.70.940">
    <property type="entry name" value="NusG, N-terminal domain"/>
    <property type="match status" value="1"/>
</dbReference>